<dbReference type="EMBL" id="MU117991">
    <property type="protein sequence ID" value="KAF9649913.1"/>
    <property type="molecule type" value="Genomic_DNA"/>
</dbReference>
<comment type="caution">
    <text evidence="1">The sequence shown here is derived from an EMBL/GenBank/DDBJ whole genome shotgun (WGS) entry which is preliminary data.</text>
</comment>
<sequence length="448" mass="49945">MSEPPLRIAFLHPDLGIGGAERLVVDAALGLQKLGHSVDIYTSYHDPNHCFEETRDGTLRVHHLKPPFPRSIKGKLHILFAHARQLHLTTRLLSNSEAPYDVYFVDQLSTCIPFLRLLTKKRVVFYCHFPDKLLANGEFVEGESGRWKAGLVKGLYRLPMDLLEEWTTRQADVILANSLFTVKIFKTYFPSIKFSPTAVHPGINIRAYEVAVDQNDPDVVAIRSDRPTFLSLNRFERKKNVALAIQAFATFKATTTINQNWRLVIAGGYDPRVEDNVSTLKSLLEIAMTRNLTYHILTPSKKAGTLPPFDKTVTSPDIIFLLSFTTAQRSALLASSSTLVLLYTPTNEHFGIVPVEAMACGVPVLACNTGGPTESVVNSPEIEKTGWLRPPDQEVWAEALHSIVELSVDERTMLAHRAKVRARSQFGMDTMASKIEAALLEAVRMGTV</sequence>
<evidence type="ECO:0000313" key="2">
    <source>
        <dbReference type="Proteomes" id="UP000886501"/>
    </source>
</evidence>
<organism evidence="1 2">
    <name type="scientific">Thelephora ganbajun</name>
    <name type="common">Ganba fungus</name>
    <dbReference type="NCBI Taxonomy" id="370292"/>
    <lineage>
        <taxon>Eukaryota</taxon>
        <taxon>Fungi</taxon>
        <taxon>Dikarya</taxon>
        <taxon>Basidiomycota</taxon>
        <taxon>Agaricomycotina</taxon>
        <taxon>Agaricomycetes</taxon>
        <taxon>Thelephorales</taxon>
        <taxon>Thelephoraceae</taxon>
        <taxon>Thelephora</taxon>
    </lineage>
</organism>
<keyword evidence="2" id="KW-1185">Reference proteome</keyword>
<name>A0ACB6ZKQ7_THEGA</name>
<dbReference type="Proteomes" id="UP000886501">
    <property type="component" value="Unassembled WGS sequence"/>
</dbReference>
<feature type="non-terminal residue" evidence="1">
    <location>
        <position position="448"/>
    </location>
</feature>
<evidence type="ECO:0000313" key="1">
    <source>
        <dbReference type="EMBL" id="KAF9649913.1"/>
    </source>
</evidence>
<protein>
    <submittedName>
        <fullName evidence="1">Glycosyltransferase family 4 protein</fullName>
    </submittedName>
</protein>
<reference evidence="1" key="1">
    <citation type="submission" date="2019-10" db="EMBL/GenBank/DDBJ databases">
        <authorList>
            <consortium name="DOE Joint Genome Institute"/>
            <person name="Kuo A."/>
            <person name="Miyauchi S."/>
            <person name="Kiss E."/>
            <person name="Drula E."/>
            <person name="Kohler A."/>
            <person name="Sanchez-Garcia M."/>
            <person name="Andreopoulos B."/>
            <person name="Barry K.W."/>
            <person name="Bonito G."/>
            <person name="Buee M."/>
            <person name="Carver A."/>
            <person name="Chen C."/>
            <person name="Cichocki N."/>
            <person name="Clum A."/>
            <person name="Culley D."/>
            <person name="Crous P.W."/>
            <person name="Fauchery L."/>
            <person name="Girlanda M."/>
            <person name="Hayes R."/>
            <person name="Keri Z."/>
            <person name="Labutti K."/>
            <person name="Lipzen A."/>
            <person name="Lombard V."/>
            <person name="Magnuson J."/>
            <person name="Maillard F."/>
            <person name="Morin E."/>
            <person name="Murat C."/>
            <person name="Nolan M."/>
            <person name="Ohm R."/>
            <person name="Pangilinan J."/>
            <person name="Pereira M."/>
            <person name="Perotto S."/>
            <person name="Peter M."/>
            <person name="Riley R."/>
            <person name="Sitrit Y."/>
            <person name="Stielow B."/>
            <person name="Szollosi G."/>
            <person name="Zifcakova L."/>
            <person name="Stursova M."/>
            <person name="Spatafora J.W."/>
            <person name="Tedersoo L."/>
            <person name="Vaario L.-M."/>
            <person name="Yamada A."/>
            <person name="Yan M."/>
            <person name="Wang P."/>
            <person name="Xu J."/>
            <person name="Bruns T."/>
            <person name="Baldrian P."/>
            <person name="Vilgalys R."/>
            <person name="Henrissat B."/>
            <person name="Grigoriev I.V."/>
            <person name="Hibbett D."/>
            <person name="Nagy L.G."/>
            <person name="Martin F.M."/>
        </authorList>
    </citation>
    <scope>NUCLEOTIDE SEQUENCE</scope>
    <source>
        <strain evidence="1">P2</strain>
    </source>
</reference>
<accession>A0ACB6ZKQ7</accession>
<reference evidence="1" key="2">
    <citation type="journal article" date="2020" name="Nat. Commun.">
        <title>Large-scale genome sequencing of mycorrhizal fungi provides insights into the early evolution of symbiotic traits.</title>
        <authorList>
            <person name="Miyauchi S."/>
            <person name="Kiss E."/>
            <person name="Kuo A."/>
            <person name="Drula E."/>
            <person name="Kohler A."/>
            <person name="Sanchez-Garcia M."/>
            <person name="Morin E."/>
            <person name="Andreopoulos B."/>
            <person name="Barry K.W."/>
            <person name="Bonito G."/>
            <person name="Buee M."/>
            <person name="Carver A."/>
            <person name="Chen C."/>
            <person name="Cichocki N."/>
            <person name="Clum A."/>
            <person name="Culley D."/>
            <person name="Crous P.W."/>
            <person name="Fauchery L."/>
            <person name="Girlanda M."/>
            <person name="Hayes R.D."/>
            <person name="Keri Z."/>
            <person name="LaButti K."/>
            <person name="Lipzen A."/>
            <person name="Lombard V."/>
            <person name="Magnuson J."/>
            <person name="Maillard F."/>
            <person name="Murat C."/>
            <person name="Nolan M."/>
            <person name="Ohm R.A."/>
            <person name="Pangilinan J."/>
            <person name="Pereira M.F."/>
            <person name="Perotto S."/>
            <person name="Peter M."/>
            <person name="Pfister S."/>
            <person name="Riley R."/>
            <person name="Sitrit Y."/>
            <person name="Stielow J.B."/>
            <person name="Szollosi G."/>
            <person name="Zifcakova L."/>
            <person name="Stursova M."/>
            <person name="Spatafora J.W."/>
            <person name="Tedersoo L."/>
            <person name="Vaario L.M."/>
            <person name="Yamada A."/>
            <person name="Yan M."/>
            <person name="Wang P."/>
            <person name="Xu J."/>
            <person name="Bruns T."/>
            <person name="Baldrian P."/>
            <person name="Vilgalys R."/>
            <person name="Dunand C."/>
            <person name="Henrissat B."/>
            <person name="Grigoriev I.V."/>
            <person name="Hibbett D."/>
            <person name="Nagy L.G."/>
            <person name="Martin F.M."/>
        </authorList>
    </citation>
    <scope>NUCLEOTIDE SEQUENCE</scope>
    <source>
        <strain evidence="1">P2</strain>
    </source>
</reference>
<proteinExistence type="predicted"/>
<gene>
    <name evidence="1" type="ORF">BDM02DRAFT_3083450</name>
</gene>